<gene>
    <name evidence="2" type="ORF">GWI33_003816</name>
</gene>
<reference evidence="2" key="1">
    <citation type="submission" date="2020-08" db="EMBL/GenBank/DDBJ databases">
        <title>Genome sequencing and assembly of the red palm weevil Rhynchophorus ferrugineus.</title>
        <authorList>
            <person name="Dias G.B."/>
            <person name="Bergman C.M."/>
            <person name="Manee M."/>
        </authorList>
    </citation>
    <scope>NUCLEOTIDE SEQUENCE</scope>
    <source>
        <strain evidence="2">AA-2017</strain>
        <tissue evidence="2">Whole larva</tissue>
    </source>
</reference>
<name>A0A834HKG6_RHYFE</name>
<proteinExistence type="predicted"/>
<dbReference type="EMBL" id="JAACXV010023577">
    <property type="protein sequence ID" value="KAF7262938.1"/>
    <property type="molecule type" value="Genomic_DNA"/>
</dbReference>
<dbReference type="AlphaFoldDB" id="A0A834HKG6"/>
<accession>A0A834HKG6</accession>
<dbReference type="Proteomes" id="UP000625711">
    <property type="component" value="Unassembled WGS sequence"/>
</dbReference>
<sequence length="116" mass="13054">MREIQIKSHGPVKSHPGVPKSTLDNTIPAYETTSASVEAPLMSTIENASCFAFLQTVHETRKTDPAARWQIEFHSASKRLLYKRVEERGARVQLDENQDGDSLNIKICELLSFVLK</sequence>
<evidence type="ECO:0000313" key="2">
    <source>
        <dbReference type="EMBL" id="KAF7262938.1"/>
    </source>
</evidence>
<evidence type="ECO:0000256" key="1">
    <source>
        <dbReference type="SAM" id="MobiDB-lite"/>
    </source>
</evidence>
<organism evidence="2 3">
    <name type="scientific">Rhynchophorus ferrugineus</name>
    <name type="common">Red palm weevil</name>
    <name type="synonym">Curculio ferrugineus</name>
    <dbReference type="NCBI Taxonomy" id="354439"/>
    <lineage>
        <taxon>Eukaryota</taxon>
        <taxon>Metazoa</taxon>
        <taxon>Ecdysozoa</taxon>
        <taxon>Arthropoda</taxon>
        <taxon>Hexapoda</taxon>
        <taxon>Insecta</taxon>
        <taxon>Pterygota</taxon>
        <taxon>Neoptera</taxon>
        <taxon>Endopterygota</taxon>
        <taxon>Coleoptera</taxon>
        <taxon>Polyphaga</taxon>
        <taxon>Cucujiformia</taxon>
        <taxon>Curculionidae</taxon>
        <taxon>Dryophthorinae</taxon>
        <taxon>Rhynchophorus</taxon>
    </lineage>
</organism>
<protein>
    <submittedName>
        <fullName evidence="2">Uncharacterized protein</fullName>
    </submittedName>
</protein>
<feature type="region of interest" description="Disordered" evidence="1">
    <location>
        <begin position="1"/>
        <end position="25"/>
    </location>
</feature>
<keyword evidence="3" id="KW-1185">Reference proteome</keyword>
<evidence type="ECO:0000313" key="3">
    <source>
        <dbReference type="Proteomes" id="UP000625711"/>
    </source>
</evidence>
<comment type="caution">
    <text evidence="2">The sequence shown here is derived from an EMBL/GenBank/DDBJ whole genome shotgun (WGS) entry which is preliminary data.</text>
</comment>